<proteinExistence type="predicted"/>
<evidence type="ECO:0000256" key="1">
    <source>
        <dbReference type="SAM" id="Coils"/>
    </source>
</evidence>
<accession>A0AA51RUD7</accession>
<feature type="compositionally biased region" description="Acidic residues" evidence="2">
    <location>
        <begin position="253"/>
        <end position="286"/>
    </location>
</feature>
<feature type="region of interest" description="Disordered" evidence="2">
    <location>
        <begin position="206"/>
        <end position="286"/>
    </location>
</feature>
<evidence type="ECO:0000256" key="3">
    <source>
        <dbReference type="SAM" id="Phobius"/>
    </source>
</evidence>
<dbReference type="AlphaFoldDB" id="A0AA51RUD7"/>
<reference evidence="4 5" key="1">
    <citation type="submission" date="2023-08" db="EMBL/GenBank/DDBJ databases">
        <title>Pleionea litopenaei sp. nov., isolated from stomach of juvenile Litopenaeus vannamei.</title>
        <authorList>
            <person name="Rho A.M."/>
            <person name="Hwang C.Y."/>
        </authorList>
    </citation>
    <scope>NUCLEOTIDE SEQUENCE [LARGE SCALE GENOMIC DNA]</scope>
    <source>
        <strain evidence="4 5">HL-JVS1</strain>
    </source>
</reference>
<feature type="compositionally biased region" description="Basic and acidic residues" evidence="2">
    <location>
        <begin position="211"/>
        <end position="221"/>
    </location>
</feature>
<keyword evidence="3" id="KW-1133">Transmembrane helix</keyword>
<name>A0AA51RUD7_9GAMM</name>
<feature type="compositionally biased region" description="Acidic residues" evidence="2">
    <location>
        <begin position="226"/>
        <end position="244"/>
    </location>
</feature>
<dbReference type="RefSeq" id="WP_309202931.1">
    <property type="nucleotide sequence ID" value="NZ_CP133548.1"/>
</dbReference>
<keyword evidence="1" id="KW-0175">Coiled coil</keyword>
<feature type="coiled-coil region" evidence="1">
    <location>
        <begin position="140"/>
        <end position="174"/>
    </location>
</feature>
<protein>
    <submittedName>
        <fullName evidence="4">Uncharacterized protein</fullName>
    </submittedName>
</protein>
<gene>
    <name evidence="4" type="ORF">Q9312_02350</name>
</gene>
<evidence type="ECO:0000313" key="4">
    <source>
        <dbReference type="EMBL" id="WMS87777.1"/>
    </source>
</evidence>
<dbReference type="KEGG" id="plei:Q9312_02350"/>
<keyword evidence="5" id="KW-1185">Reference proteome</keyword>
<feature type="transmembrane region" description="Helical" evidence="3">
    <location>
        <begin position="6"/>
        <end position="30"/>
    </location>
</feature>
<dbReference type="Proteomes" id="UP001239782">
    <property type="component" value="Chromosome"/>
</dbReference>
<keyword evidence="3" id="KW-0472">Membrane</keyword>
<keyword evidence="3" id="KW-0812">Transmembrane</keyword>
<sequence length="286" mass="32498">MNESFLPWILMIEIILPFIVLAMILLVVLVRSKSRLKESMRELIINVKDNEAVNKESVQRFLHEKLGFAESEVDKLSAEIIKERKFFFRTFVSSILNKDIENLALLDEELSRITERYHGLAVSNKGAAAESPVEESTMSDSLLQSDLEAKLAEIEELKEKNKSLKQEVHVTLTTLNNIFAEYSSMFGEEVVKKDMSVEQILTAMESFSGSKSEESFDKPEPLEANAQEDTDTVDDLELNEEEEKEEKTRSPLDDMELEDVASSDGEDPSWEDAFAESGDEMEKDPD</sequence>
<dbReference type="EMBL" id="CP133548">
    <property type="protein sequence ID" value="WMS87777.1"/>
    <property type="molecule type" value="Genomic_DNA"/>
</dbReference>
<evidence type="ECO:0000313" key="5">
    <source>
        <dbReference type="Proteomes" id="UP001239782"/>
    </source>
</evidence>
<evidence type="ECO:0000256" key="2">
    <source>
        <dbReference type="SAM" id="MobiDB-lite"/>
    </source>
</evidence>
<organism evidence="4 5">
    <name type="scientific">Pleionea litopenaei</name>
    <dbReference type="NCBI Taxonomy" id="3070815"/>
    <lineage>
        <taxon>Bacteria</taxon>
        <taxon>Pseudomonadati</taxon>
        <taxon>Pseudomonadota</taxon>
        <taxon>Gammaproteobacteria</taxon>
        <taxon>Oceanospirillales</taxon>
        <taxon>Pleioneaceae</taxon>
        <taxon>Pleionea</taxon>
    </lineage>
</organism>